<dbReference type="KEGG" id="scv:A4G25_09780"/>
<protein>
    <submittedName>
        <fullName evidence="1">Uncharacterized protein</fullName>
    </submittedName>
</protein>
<evidence type="ECO:0000313" key="1">
    <source>
        <dbReference type="EMBL" id="QQS82004.1"/>
    </source>
</evidence>
<organism evidence="1 2">
    <name type="scientific">Staphylococcus condimenti</name>
    <dbReference type="NCBI Taxonomy" id="70255"/>
    <lineage>
        <taxon>Bacteria</taxon>
        <taxon>Bacillati</taxon>
        <taxon>Bacillota</taxon>
        <taxon>Bacilli</taxon>
        <taxon>Bacillales</taxon>
        <taxon>Staphylococcaceae</taxon>
        <taxon>Staphylococcus</taxon>
    </lineage>
</organism>
<dbReference type="Proteomes" id="UP000595942">
    <property type="component" value="Chromosome"/>
</dbReference>
<gene>
    <name evidence="1" type="ORF">I6J05_08720</name>
</gene>
<dbReference type="EMBL" id="CP068073">
    <property type="protein sequence ID" value="QQS82004.1"/>
    <property type="molecule type" value="Genomic_DNA"/>
</dbReference>
<evidence type="ECO:0000313" key="2">
    <source>
        <dbReference type="Proteomes" id="UP000595942"/>
    </source>
</evidence>
<accession>A0AB37H1A1</accession>
<reference evidence="1 2" key="1">
    <citation type="submission" date="2021-01" db="EMBL/GenBank/DDBJ databases">
        <title>FDA dAtabase for Regulatory Grade micrObial Sequences (FDA-ARGOS): Supporting development and validation of Infectious Disease Dx tests.</title>
        <authorList>
            <person name="Sproer C."/>
            <person name="Gronow S."/>
            <person name="Severitt S."/>
            <person name="Schroder I."/>
            <person name="Tallon L."/>
            <person name="Sadzewicz L."/>
            <person name="Zhao X."/>
            <person name="Boylan J."/>
            <person name="Ott S."/>
            <person name="Bowen H."/>
            <person name="Vavikolanu K."/>
            <person name="Mehta A."/>
            <person name="Aluvathingal J."/>
            <person name="Nadendla S."/>
            <person name="Lowell S."/>
            <person name="Myers T."/>
            <person name="Yan Y."/>
            <person name="Sichtig H."/>
        </authorList>
    </citation>
    <scope>NUCLEOTIDE SEQUENCE [LARGE SCALE GENOMIC DNA]</scope>
    <source>
        <strain evidence="1 2">FDAARGOS_1148</strain>
    </source>
</reference>
<dbReference type="AlphaFoldDB" id="A0AB37H1A1"/>
<proteinExistence type="predicted"/>
<name>A0AB37H1A1_9STAP</name>
<keyword evidence="2" id="KW-1185">Reference proteome</keyword>
<dbReference type="RefSeq" id="WP_047132531.1">
    <property type="nucleotide sequence ID" value="NZ_CP015114.1"/>
</dbReference>
<dbReference type="GeneID" id="93725638"/>
<sequence length="239" mass="28244">METLIFKWNESNELFAPFFLTKIWNQFPEFKQFDNLNILLRKKKILKNRTLHKGQSYQAALECKSKREVRSMIYYRYQLTVTDEQGIAIEILSDFVVITNNVEKFNLTKVREVKSHPNLSEISKEKLSKDKKLTFTVDWTNVLKYLAKVEDDNPVHSQSGVIPGDYVAMQIIQHWSNVNRRNEIKANEIIHDYQSIELKFIHPMYREDQIYCESNIAEDVLTMSVFNQYGEKCMVITCV</sequence>